<dbReference type="GO" id="GO:0016747">
    <property type="term" value="F:acyltransferase activity, transferring groups other than amino-acyl groups"/>
    <property type="evidence" value="ECO:0007669"/>
    <property type="project" value="InterPro"/>
</dbReference>
<evidence type="ECO:0000256" key="1">
    <source>
        <dbReference type="SAM" id="Phobius"/>
    </source>
</evidence>
<keyword evidence="1" id="KW-0472">Membrane</keyword>
<comment type="caution">
    <text evidence="3">The sequence shown here is derived from an EMBL/GenBank/DDBJ whole genome shotgun (WGS) entry which is preliminary data.</text>
</comment>
<feature type="transmembrane region" description="Helical" evidence="1">
    <location>
        <begin position="131"/>
        <end position="152"/>
    </location>
</feature>
<feature type="transmembrane region" description="Helical" evidence="1">
    <location>
        <begin position="89"/>
        <end position="111"/>
    </location>
</feature>
<feature type="transmembrane region" description="Helical" evidence="1">
    <location>
        <begin position="46"/>
        <end position="68"/>
    </location>
</feature>
<evidence type="ECO:0000313" key="3">
    <source>
        <dbReference type="EMBL" id="MBF4765386.1"/>
    </source>
</evidence>
<sequence length="356" mass="38316">MSETTTRGAAPVLDLARLTSLRAFAALAVFGFHAGTAFDLPAVRKLFGLGYAGVGFFFILSGFVLTWATRPGTPATRFYRRRFARVYPAYLVSTVVAGIALGFGGPLEWVLNLFLVQAWHPSDTIQFGINGVTWSLACEAFFYLLWPVLAVVARRRLGVFAVAATAAYLVGAGFTTWAIAADHGVRLAYVNPALRLGEFLLGIVLAVLVQRGALARLSLPLALVALAVNWYLVRRFFSEDFPLPDYLMVPSYFLLVWAAATADLRGRAGVLAHPLLVYAGQVSFCFYLVHQFGIDLVVHLDPGVSPMVEAAVALAMAAVFAAALHHLVEVPAQRALSGRRAQQAPVHAGHASSSAD</sequence>
<dbReference type="InterPro" id="IPR002656">
    <property type="entry name" value="Acyl_transf_3_dom"/>
</dbReference>
<dbReference type="Proteomes" id="UP000640489">
    <property type="component" value="Unassembled WGS sequence"/>
</dbReference>
<dbReference type="InterPro" id="IPR050879">
    <property type="entry name" value="Acyltransferase_3"/>
</dbReference>
<feature type="transmembrane region" description="Helical" evidence="1">
    <location>
        <begin position="310"/>
        <end position="330"/>
    </location>
</feature>
<keyword evidence="3" id="KW-0808">Transferase</keyword>
<keyword evidence="4" id="KW-1185">Reference proteome</keyword>
<proteinExistence type="predicted"/>
<feature type="transmembrane region" description="Helical" evidence="1">
    <location>
        <begin position="245"/>
        <end position="264"/>
    </location>
</feature>
<keyword evidence="3" id="KW-0012">Acyltransferase</keyword>
<feature type="transmembrane region" description="Helical" evidence="1">
    <location>
        <begin position="192"/>
        <end position="209"/>
    </location>
</feature>
<dbReference type="GO" id="GO:0016020">
    <property type="term" value="C:membrane"/>
    <property type="evidence" value="ECO:0007669"/>
    <property type="project" value="TreeGrafter"/>
</dbReference>
<reference evidence="3" key="1">
    <citation type="submission" date="2020-11" db="EMBL/GenBank/DDBJ databases">
        <title>Nocardioides sp. nov., isolated from Soil of Cynanchum wilfordii Hemsley rhizosphere.</title>
        <authorList>
            <person name="Lee J.-S."/>
            <person name="Suh M.K."/>
            <person name="Kim J.-S."/>
        </authorList>
    </citation>
    <scope>NUCLEOTIDE SEQUENCE</scope>
    <source>
        <strain evidence="3">KCTC 19275</strain>
    </source>
</reference>
<dbReference type="EMBL" id="JADKPN010000015">
    <property type="protein sequence ID" value="MBF4765386.1"/>
    <property type="molecule type" value="Genomic_DNA"/>
</dbReference>
<feature type="transmembrane region" description="Helical" evidence="1">
    <location>
        <begin position="271"/>
        <end position="290"/>
    </location>
</feature>
<dbReference type="GO" id="GO:0009103">
    <property type="term" value="P:lipopolysaccharide biosynthetic process"/>
    <property type="evidence" value="ECO:0007669"/>
    <property type="project" value="TreeGrafter"/>
</dbReference>
<dbReference type="AlphaFoldDB" id="A0A930YEG8"/>
<feature type="transmembrane region" description="Helical" evidence="1">
    <location>
        <begin position="21"/>
        <end position="40"/>
    </location>
</feature>
<dbReference type="RefSeq" id="WP_194708568.1">
    <property type="nucleotide sequence ID" value="NZ_JADKPN010000015.1"/>
</dbReference>
<dbReference type="Pfam" id="PF01757">
    <property type="entry name" value="Acyl_transf_3"/>
    <property type="match status" value="1"/>
</dbReference>
<keyword evidence="1" id="KW-0812">Transmembrane</keyword>
<protein>
    <submittedName>
        <fullName evidence="3">Acyltransferase</fullName>
    </submittedName>
</protein>
<dbReference type="PANTHER" id="PTHR23028:SF53">
    <property type="entry name" value="ACYL_TRANSF_3 DOMAIN-CONTAINING PROTEIN"/>
    <property type="match status" value="1"/>
</dbReference>
<dbReference type="PANTHER" id="PTHR23028">
    <property type="entry name" value="ACETYLTRANSFERASE"/>
    <property type="match status" value="1"/>
</dbReference>
<feature type="domain" description="Acyltransferase 3" evidence="2">
    <location>
        <begin position="18"/>
        <end position="324"/>
    </location>
</feature>
<feature type="transmembrane region" description="Helical" evidence="1">
    <location>
        <begin position="159"/>
        <end position="180"/>
    </location>
</feature>
<evidence type="ECO:0000313" key="4">
    <source>
        <dbReference type="Proteomes" id="UP000640489"/>
    </source>
</evidence>
<accession>A0A930YEG8</accession>
<keyword evidence="1" id="KW-1133">Transmembrane helix</keyword>
<organism evidence="3 4">
    <name type="scientific">Nocardioides islandensis</name>
    <dbReference type="NCBI Taxonomy" id="433663"/>
    <lineage>
        <taxon>Bacteria</taxon>
        <taxon>Bacillati</taxon>
        <taxon>Actinomycetota</taxon>
        <taxon>Actinomycetes</taxon>
        <taxon>Propionibacteriales</taxon>
        <taxon>Nocardioidaceae</taxon>
        <taxon>Nocardioides</taxon>
    </lineage>
</organism>
<gene>
    <name evidence="3" type="ORF">ISU07_19830</name>
</gene>
<evidence type="ECO:0000259" key="2">
    <source>
        <dbReference type="Pfam" id="PF01757"/>
    </source>
</evidence>
<name>A0A930YEG8_9ACTN</name>
<feature type="transmembrane region" description="Helical" evidence="1">
    <location>
        <begin position="214"/>
        <end position="233"/>
    </location>
</feature>